<protein>
    <submittedName>
        <fullName evidence="1">Uncharacterized protein</fullName>
    </submittedName>
</protein>
<proteinExistence type="predicted"/>
<dbReference type="Proteomes" id="UP000638848">
    <property type="component" value="Unassembled WGS sequence"/>
</dbReference>
<evidence type="ECO:0000313" key="1">
    <source>
        <dbReference type="EMBL" id="GGG70328.1"/>
    </source>
</evidence>
<reference evidence="1" key="2">
    <citation type="submission" date="2020-09" db="EMBL/GenBank/DDBJ databases">
        <authorList>
            <person name="Sun Q."/>
            <person name="Zhou Y."/>
        </authorList>
    </citation>
    <scope>NUCLEOTIDE SEQUENCE</scope>
    <source>
        <strain evidence="1">CGMCC 1.12187</strain>
    </source>
</reference>
<organism evidence="1 2">
    <name type="scientific">Kocuria dechangensis</name>
    <dbReference type="NCBI Taxonomy" id="1176249"/>
    <lineage>
        <taxon>Bacteria</taxon>
        <taxon>Bacillati</taxon>
        <taxon>Actinomycetota</taxon>
        <taxon>Actinomycetes</taxon>
        <taxon>Micrococcales</taxon>
        <taxon>Micrococcaceae</taxon>
        <taxon>Kocuria</taxon>
    </lineage>
</organism>
<evidence type="ECO:0000313" key="2">
    <source>
        <dbReference type="Proteomes" id="UP000638848"/>
    </source>
</evidence>
<sequence>MTDVDRLGAERVEMMLRTAKTRADLQDLVRSLDARNMQLQKVRDDLATQLMQARLNHGHRTETR</sequence>
<dbReference type="AlphaFoldDB" id="A0A917M0Q0"/>
<gene>
    <name evidence="1" type="ORF">GCM10011374_38570</name>
</gene>
<name>A0A917M0Q0_9MICC</name>
<dbReference type="EMBL" id="BMEQ01000038">
    <property type="protein sequence ID" value="GGG70328.1"/>
    <property type="molecule type" value="Genomic_DNA"/>
</dbReference>
<reference evidence="1" key="1">
    <citation type="journal article" date="2014" name="Int. J. Syst. Evol. Microbiol.">
        <title>Complete genome sequence of Corynebacterium casei LMG S-19264T (=DSM 44701T), isolated from a smear-ripened cheese.</title>
        <authorList>
            <consortium name="US DOE Joint Genome Institute (JGI-PGF)"/>
            <person name="Walter F."/>
            <person name="Albersmeier A."/>
            <person name="Kalinowski J."/>
            <person name="Ruckert C."/>
        </authorList>
    </citation>
    <scope>NUCLEOTIDE SEQUENCE</scope>
    <source>
        <strain evidence="1">CGMCC 1.12187</strain>
    </source>
</reference>
<keyword evidence="2" id="KW-1185">Reference proteome</keyword>
<comment type="caution">
    <text evidence="1">The sequence shown here is derived from an EMBL/GenBank/DDBJ whole genome shotgun (WGS) entry which is preliminary data.</text>
</comment>
<accession>A0A917M0Q0</accession>